<evidence type="ECO:0000313" key="2">
    <source>
        <dbReference type="Proteomes" id="UP000799423"/>
    </source>
</evidence>
<keyword evidence="2" id="KW-1185">Reference proteome</keyword>
<dbReference type="EMBL" id="MU006293">
    <property type="protein sequence ID" value="KAF2854357.1"/>
    <property type="molecule type" value="Genomic_DNA"/>
</dbReference>
<organism evidence="1 2">
    <name type="scientific">Plenodomus tracheiphilus IPT5</name>
    <dbReference type="NCBI Taxonomy" id="1408161"/>
    <lineage>
        <taxon>Eukaryota</taxon>
        <taxon>Fungi</taxon>
        <taxon>Dikarya</taxon>
        <taxon>Ascomycota</taxon>
        <taxon>Pezizomycotina</taxon>
        <taxon>Dothideomycetes</taxon>
        <taxon>Pleosporomycetidae</taxon>
        <taxon>Pleosporales</taxon>
        <taxon>Pleosporineae</taxon>
        <taxon>Leptosphaeriaceae</taxon>
        <taxon>Plenodomus</taxon>
    </lineage>
</organism>
<name>A0A6A7BI16_9PLEO</name>
<accession>A0A6A7BI16</accession>
<proteinExistence type="predicted"/>
<sequence>MHRYSSGTRFSSAIALRSSTRLCQLPPKRYPGVLVLRCCRVAILVPQSCNAKIFSEYFVPVIPMTILYKTTGIASHIPFFFHILYSYLLPDKSSNSYIFQAHTTQLLNMPSHSCMLPFLRTIYPPHAFPKPPPVLQAHQTDGNLRCVMEACCPVTAFLTPNEQNWHFIPVLYSRDFRTCWVLFKGNWTQRLSNVFPCPQIDTIPVCEFCWAELQMKLPERVRDWVHSDLGTLELEEATRPREERKAMSMDSS</sequence>
<evidence type="ECO:0000313" key="1">
    <source>
        <dbReference type="EMBL" id="KAF2854357.1"/>
    </source>
</evidence>
<protein>
    <submittedName>
        <fullName evidence="1">Uncharacterized protein</fullName>
    </submittedName>
</protein>
<gene>
    <name evidence="1" type="ORF">T440DRAFT_273688</name>
</gene>
<reference evidence="1" key="1">
    <citation type="submission" date="2020-01" db="EMBL/GenBank/DDBJ databases">
        <authorList>
            <consortium name="DOE Joint Genome Institute"/>
            <person name="Haridas S."/>
            <person name="Albert R."/>
            <person name="Binder M."/>
            <person name="Bloem J."/>
            <person name="Labutti K."/>
            <person name="Salamov A."/>
            <person name="Andreopoulos B."/>
            <person name="Baker S.E."/>
            <person name="Barry K."/>
            <person name="Bills G."/>
            <person name="Bluhm B.H."/>
            <person name="Cannon C."/>
            <person name="Castanera R."/>
            <person name="Culley D.E."/>
            <person name="Daum C."/>
            <person name="Ezra D."/>
            <person name="Gonzalez J.B."/>
            <person name="Henrissat B."/>
            <person name="Kuo A."/>
            <person name="Liang C."/>
            <person name="Lipzen A."/>
            <person name="Lutzoni F."/>
            <person name="Magnuson J."/>
            <person name="Mondo S."/>
            <person name="Nolan M."/>
            <person name="Ohm R."/>
            <person name="Pangilinan J."/>
            <person name="Park H.-J."/>
            <person name="Ramirez L."/>
            <person name="Alfaro M."/>
            <person name="Sun H."/>
            <person name="Tritt A."/>
            <person name="Yoshinaga Y."/>
            <person name="Zwiers L.-H."/>
            <person name="Turgeon B.G."/>
            <person name="Goodwin S.B."/>
            <person name="Spatafora J.W."/>
            <person name="Crous P.W."/>
            <person name="Grigoriev I.V."/>
        </authorList>
    </citation>
    <scope>NUCLEOTIDE SEQUENCE</scope>
    <source>
        <strain evidence="1">IPT5</strain>
    </source>
</reference>
<dbReference type="Proteomes" id="UP000799423">
    <property type="component" value="Unassembled WGS sequence"/>
</dbReference>
<dbReference type="AlphaFoldDB" id="A0A6A7BI16"/>